<dbReference type="AlphaFoldDB" id="A0A0K9PJC5"/>
<comment type="caution">
    <text evidence="5">The sequence shown here is derived from an EMBL/GenBank/DDBJ whole genome shotgun (WGS) entry which is preliminary data.</text>
</comment>
<dbReference type="CDD" id="cd02440">
    <property type="entry name" value="AdoMet_MTases"/>
    <property type="match status" value="1"/>
</dbReference>
<reference evidence="6" key="1">
    <citation type="journal article" date="2016" name="Nature">
        <title>The genome of the seagrass Zostera marina reveals angiosperm adaptation to the sea.</title>
        <authorList>
            <person name="Olsen J.L."/>
            <person name="Rouze P."/>
            <person name="Verhelst B."/>
            <person name="Lin Y.-C."/>
            <person name="Bayer T."/>
            <person name="Collen J."/>
            <person name="Dattolo E."/>
            <person name="De Paoli E."/>
            <person name="Dittami S."/>
            <person name="Maumus F."/>
            <person name="Michel G."/>
            <person name="Kersting A."/>
            <person name="Lauritano C."/>
            <person name="Lohaus R."/>
            <person name="Toepel M."/>
            <person name="Tonon T."/>
            <person name="Vanneste K."/>
            <person name="Amirebrahimi M."/>
            <person name="Brakel J."/>
            <person name="Bostroem C."/>
            <person name="Chovatia M."/>
            <person name="Grimwood J."/>
            <person name="Jenkins J.W."/>
            <person name="Jueterbock A."/>
            <person name="Mraz A."/>
            <person name="Stam W.T."/>
            <person name="Tice H."/>
            <person name="Bornberg-Bauer E."/>
            <person name="Green P.J."/>
            <person name="Pearson G.A."/>
            <person name="Procaccini G."/>
            <person name="Duarte C.M."/>
            <person name="Schmutz J."/>
            <person name="Reusch T.B.H."/>
            <person name="Van de Peer Y."/>
        </authorList>
    </citation>
    <scope>NUCLEOTIDE SEQUENCE [LARGE SCALE GENOMIC DNA]</scope>
    <source>
        <strain evidence="6">cv. Finnish</strain>
    </source>
</reference>
<dbReference type="InterPro" id="IPR032904">
    <property type="entry name" value="MenG"/>
</dbReference>
<dbReference type="Gene3D" id="3.40.50.150">
    <property type="entry name" value="Vaccinia Virus protein VP39"/>
    <property type="match status" value="1"/>
</dbReference>
<sequence length="249" mass="27597">MTIGAAYIPSPLSSSSSAAERQVLFDRIAPVYDSLNDTLTFRQHRVWKRMSVSWSRAKKGDRVLDLCCGSGDLTFLLSERVGSQGETNGVDFSSEQLSIASSRQRSRWRRCYSNIAWSVGDAVDLRFPDEHFDAITVGYGLRNIVDKPKAMEEIFRVLKPGSTVSVLDFNKASNATAFVATFQDWMIDNVVVPAATRYGLKEEYAYLKASIAEFLTGKEQEKLAKEVGFSGVKHYEIAGGLMGNLVAVK</sequence>
<comment type="subcellular location">
    <subcellularLocation>
        <location evidence="4">Plastid</location>
        <location evidence="4">Chloroplast</location>
    </subcellularLocation>
</comment>
<evidence type="ECO:0000256" key="4">
    <source>
        <dbReference type="HAMAP-Rule" id="MF_03192"/>
    </source>
</evidence>
<gene>
    <name evidence="4" type="primary">MENG</name>
    <name evidence="5" type="ORF">ZOSMA_222G00060</name>
</gene>
<dbReference type="GO" id="GO:0032259">
    <property type="term" value="P:methylation"/>
    <property type="evidence" value="ECO:0007669"/>
    <property type="project" value="UniProtKB-KW"/>
</dbReference>
<keyword evidence="4" id="KW-0150">Chloroplast</keyword>
<keyword evidence="1 4" id="KW-0489">Methyltransferase</keyword>
<dbReference type="PANTHER" id="PTHR43591:SF24">
    <property type="entry name" value="2-METHOXY-6-POLYPRENYL-1,4-BENZOQUINOL METHYLASE, MITOCHONDRIAL"/>
    <property type="match status" value="1"/>
</dbReference>
<evidence type="ECO:0000313" key="5">
    <source>
        <dbReference type="EMBL" id="KMZ69061.1"/>
    </source>
</evidence>
<keyword evidence="6" id="KW-1185">Reference proteome</keyword>
<comment type="catalytic activity">
    <reaction evidence="4">
        <text>demethylphylloquinol + S-adenosyl-L-methionine = phylloquinol + S-adenosyl-L-homocysteine + H(+)</text>
        <dbReference type="Rhea" id="RHEA:40551"/>
        <dbReference type="ChEBI" id="CHEBI:15378"/>
        <dbReference type="ChEBI" id="CHEBI:28433"/>
        <dbReference type="ChEBI" id="CHEBI:57856"/>
        <dbReference type="ChEBI" id="CHEBI:59789"/>
        <dbReference type="ChEBI" id="CHEBI:87844"/>
        <dbReference type="EC" id="2.1.1.329"/>
    </reaction>
</comment>
<comment type="similarity">
    <text evidence="4">Belongs to the class I-like SAM-binding methyltransferase superfamily. MenG/UbiE family.</text>
</comment>
<name>A0A0K9PJC5_ZOSMR</name>
<dbReference type="GO" id="GO:0009507">
    <property type="term" value="C:chloroplast"/>
    <property type="evidence" value="ECO:0007669"/>
    <property type="project" value="UniProtKB-SubCell"/>
</dbReference>
<evidence type="ECO:0000256" key="3">
    <source>
        <dbReference type="ARBA" id="ARBA00022691"/>
    </source>
</evidence>
<keyword evidence="3 4" id="KW-0949">S-adenosyl-L-methionine</keyword>
<dbReference type="PROSITE" id="PS51608">
    <property type="entry name" value="SAM_MT_UBIE"/>
    <property type="match status" value="1"/>
</dbReference>
<dbReference type="STRING" id="29655.A0A0K9PJC5"/>
<keyword evidence="4" id="KW-0934">Plastid</keyword>
<evidence type="ECO:0000256" key="2">
    <source>
        <dbReference type="ARBA" id="ARBA00022679"/>
    </source>
</evidence>
<dbReference type="EMBL" id="LFYR01000791">
    <property type="protein sequence ID" value="KMZ69061.1"/>
    <property type="molecule type" value="Genomic_DNA"/>
</dbReference>
<accession>A0A0K9PJC5</accession>
<organism evidence="5 6">
    <name type="scientific">Zostera marina</name>
    <name type="common">Eelgrass</name>
    <dbReference type="NCBI Taxonomy" id="29655"/>
    <lineage>
        <taxon>Eukaryota</taxon>
        <taxon>Viridiplantae</taxon>
        <taxon>Streptophyta</taxon>
        <taxon>Embryophyta</taxon>
        <taxon>Tracheophyta</taxon>
        <taxon>Spermatophyta</taxon>
        <taxon>Magnoliopsida</taxon>
        <taxon>Liliopsida</taxon>
        <taxon>Zosteraceae</taxon>
        <taxon>Zostera</taxon>
    </lineage>
</organism>
<dbReference type="OMA" id="RYYWDTI"/>
<dbReference type="NCBIfam" id="NF001244">
    <property type="entry name" value="PRK00216.1-5"/>
    <property type="match status" value="1"/>
</dbReference>
<proteinExistence type="inferred from homology"/>
<evidence type="ECO:0000256" key="1">
    <source>
        <dbReference type="ARBA" id="ARBA00022603"/>
    </source>
</evidence>
<dbReference type="Pfam" id="PF01209">
    <property type="entry name" value="Ubie_methyltran"/>
    <property type="match status" value="1"/>
</dbReference>
<evidence type="ECO:0000313" key="6">
    <source>
        <dbReference type="Proteomes" id="UP000036987"/>
    </source>
</evidence>
<comment type="function">
    <text evidence="4">Involved in the biosynthesis of phylloquinone (vitamin K1). Methyltransferase required for the conversion of 2-phytyl-1,4-beta-naphthoquinol to phylloquinol.</text>
</comment>
<dbReference type="HAMAP" id="MF_01813">
    <property type="entry name" value="MenG_UbiE_methyltr"/>
    <property type="match status" value="1"/>
</dbReference>
<dbReference type="GO" id="GO:0052624">
    <property type="term" value="F:2-phytyl-1,4-naphthoquinone methyltransferase activity"/>
    <property type="evidence" value="ECO:0007669"/>
    <property type="project" value="UniProtKB-UniRule"/>
</dbReference>
<dbReference type="InterPro" id="IPR029063">
    <property type="entry name" value="SAM-dependent_MTases_sf"/>
</dbReference>
<dbReference type="Proteomes" id="UP000036987">
    <property type="component" value="Unassembled WGS sequence"/>
</dbReference>
<protein>
    <recommendedName>
        <fullName evidence="4">2-phytyl-1,4-beta-naphthoquinone methyltransferase, chloroplastic</fullName>
        <ecNumber evidence="4">2.1.1.329</ecNumber>
    </recommendedName>
    <alternativeName>
        <fullName evidence="4">Demethylphylloquinone methyltransferase</fullName>
    </alternativeName>
    <alternativeName>
        <fullName evidence="4">Menaquinone biosynthesis methyltransferase ubiE-like protein</fullName>
    </alternativeName>
</protein>
<dbReference type="GO" id="GO:0008168">
    <property type="term" value="F:methyltransferase activity"/>
    <property type="evidence" value="ECO:0000318"/>
    <property type="project" value="GO_Central"/>
</dbReference>
<dbReference type="HAMAP" id="MF_01982">
    <property type="entry name" value="MenG_phylloquinone_subfam"/>
    <property type="match status" value="1"/>
</dbReference>
<dbReference type="OrthoDB" id="6329284at2759"/>
<dbReference type="SUPFAM" id="SSF53335">
    <property type="entry name" value="S-adenosyl-L-methionine-dependent methyltransferases"/>
    <property type="match status" value="1"/>
</dbReference>
<dbReference type="EC" id="2.1.1.329" evidence="4"/>
<dbReference type="PANTHER" id="PTHR43591">
    <property type="entry name" value="METHYLTRANSFERASE"/>
    <property type="match status" value="1"/>
</dbReference>
<dbReference type="NCBIfam" id="TIGR01934">
    <property type="entry name" value="MenG_MenH_UbiE"/>
    <property type="match status" value="1"/>
</dbReference>
<keyword evidence="2 4" id="KW-0808">Transferase</keyword>
<dbReference type="InterPro" id="IPR004033">
    <property type="entry name" value="UbiE/COQ5_MeTrFase"/>
</dbReference>
<dbReference type="GO" id="GO:0042372">
    <property type="term" value="P:phylloquinone biosynthetic process"/>
    <property type="evidence" value="ECO:0007669"/>
    <property type="project" value="UniProtKB-UniRule"/>
</dbReference>